<name>F8IKS9_ALIAT</name>
<dbReference type="Proteomes" id="UP000000292">
    <property type="component" value="Chromosome"/>
</dbReference>
<dbReference type="HOGENOM" id="CLU_2986304_0_0_9"/>
<dbReference type="AlphaFoldDB" id="F8IKS9"/>
<evidence type="ECO:0000313" key="2">
    <source>
        <dbReference type="Proteomes" id="UP000000292"/>
    </source>
</evidence>
<gene>
    <name evidence="1" type="ordered locus">TC41_2956</name>
</gene>
<dbReference type="KEGG" id="aad:TC41_2956"/>
<reference evidence="2" key="2">
    <citation type="submission" date="2011-06" db="EMBL/GenBank/DDBJ databases">
        <title>The complete genome sequence of Alicyclobacillus acidocaldarius sp. Tc-4-1.</title>
        <authorList>
            <person name="Chen Y."/>
            <person name="He Y."/>
            <person name="Dong Z."/>
            <person name="Hu S."/>
        </authorList>
    </citation>
    <scope>NUCLEOTIDE SEQUENCE [LARGE SCALE GENOMIC DNA]</scope>
    <source>
        <strain evidence="2">Tc-4-1</strain>
    </source>
</reference>
<protein>
    <submittedName>
        <fullName evidence="1">Uncharacterized protein</fullName>
    </submittedName>
</protein>
<reference evidence="1 2" key="1">
    <citation type="journal article" date="2011" name="J. Bacteriol.">
        <title>Complete Genome Sequence of Alicyclobacillus acidocaldarius Strain Tc-4-1.</title>
        <authorList>
            <person name="Chen Y."/>
            <person name="He Y."/>
            <person name="Zhang B."/>
            <person name="Yang J."/>
            <person name="Li W."/>
            <person name="Dong Z."/>
            <person name="Hu S."/>
        </authorList>
    </citation>
    <scope>NUCLEOTIDE SEQUENCE [LARGE SCALE GENOMIC DNA]</scope>
    <source>
        <strain evidence="1 2">Tc-4-1</strain>
    </source>
</reference>
<organism evidence="1 2">
    <name type="scientific">Alicyclobacillus acidocaldarius (strain Tc-4-1)</name>
    <name type="common">Bacillus acidocaldarius</name>
    <dbReference type="NCBI Taxonomy" id="1048834"/>
    <lineage>
        <taxon>Bacteria</taxon>
        <taxon>Bacillati</taxon>
        <taxon>Bacillota</taxon>
        <taxon>Bacilli</taxon>
        <taxon>Bacillales</taxon>
        <taxon>Alicyclobacillaceae</taxon>
        <taxon>Alicyclobacillus</taxon>
    </lineage>
</organism>
<sequence length="57" mass="6163">MYVCGDERGARGRRTAGAFGRGVGDDGDGTLVARVKNCSLNDGQSCTFSVFYFYETQ</sequence>
<evidence type="ECO:0000313" key="1">
    <source>
        <dbReference type="EMBL" id="AEJ44845.1"/>
    </source>
</evidence>
<proteinExistence type="predicted"/>
<dbReference type="EMBL" id="CP002902">
    <property type="protein sequence ID" value="AEJ44845.1"/>
    <property type="molecule type" value="Genomic_DNA"/>
</dbReference>
<accession>F8IKS9</accession>
<dbReference type="STRING" id="1048834.TC41_2956"/>